<dbReference type="SUPFAM" id="SSF51905">
    <property type="entry name" value="FAD/NAD(P)-binding domain"/>
    <property type="match status" value="1"/>
</dbReference>
<dbReference type="STRING" id="1227493.C483_13740"/>
<proteinExistence type="predicted"/>
<evidence type="ECO:0000259" key="2">
    <source>
        <dbReference type="Pfam" id="PF01494"/>
    </source>
</evidence>
<dbReference type="RefSeq" id="WP_006653916.1">
    <property type="nucleotide sequence ID" value="NZ_AOIM01000037.1"/>
</dbReference>
<protein>
    <submittedName>
        <fullName evidence="3">Geranylgeranyl reductase</fullName>
    </submittedName>
</protein>
<dbReference type="NCBIfam" id="TIGR02032">
    <property type="entry name" value="GG-red-SF"/>
    <property type="match status" value="1"/>
</dbReference>
<dbReference type="InterPro" id="IPR011777">
    <property type="entry name" value="Geranylgeranyl_Rdtase_fam"/>
</dbReference>
<dbReference type="OrthoDB" id="192187at2157"/>
<dbReference type="EMBL" id="AOIM01000037">
    <property type="protein sequence ID" value="ELY89017.1"/>
    <property type="molecule type" value="Genomic_DNA"/>
</dbReference>
<comment type="caution">
    <text evidence="3">The sequence shown here is derived from an EMBL/GenBank/DDBJ whole genome shotgun (WGS) entry which is preliminary data.</text>
</comment>
<dbReference type="GO" id="GO:0016628">
    <property type="term" value="F:oxidoreductase activity, acting on the CH-CH group of donors, NAD or NADP as acceptor"/>
    <property type="evidence" value="ECO:0007669"/>
    <property type="project" value="InterPro"/>
</dbReference>
<dbReference type="InterPro" id="IPR002938">
    <property type="entry name" value="FAD-bd"/>
</dbReference>
<keyword evidence="4" id="KW-1185">Reference proteome</keyword>
<dbReference type="PRINTS" id="PR00420">
    <property type="entry name" value="RNGMNOXGNASE"/>
</dbReference>
<feature type="domain" description="FAD-binding" evidence="2">
    <location>
        <begin position="21"/>
        <end position="322"/>
    </location>
</feature>
<dbReference type="Gene3D" id="3.50.50.60">
    <property type="entry name" value="FAD/NAD(P)-binding domain"/>
    <property type="match status" value="1"/>
</dbReference>
<dbReference type="GO" id="GO:0071949">
    <property type="term" value="F:FAD binding"/>
    <property type="evidence" value="ECO:0007669"/>
    <property type="project" value="InterPro"/>
</dbReference>
<feature type="region of interest" description="Disordered" evidence="1">
    <location>
        <begin position="1"/>
        <end position="20"/>
    </location>
</feature>
<dbReference type="PANTHER" id="PTHR42685:SF18">
    <property type="entry name" value="DIGERANYLGERANYLGLYCEROPHOSPHOLIPID REDUCTASE"/>
    <property type="match status" value="1"/>
</dbReference>
<dbReference type="AlphaFoldDB" id="L9ZTZ8"/>
<evidence type="ECO:0000256" key="1">
    <source>
        <dbReference type="SAM" id="MobiDB-lite"/>
    </source>
</evidence>
<dbReference type="InterPro" id="IPR036188">
    <property type="entry name" value="FAD/NAD-bd_sf"/>
</dbReference>
<dbReference type="Proteomes" id="UP000011519">
    <property type="component" value="Unassembled WGS sequence"/>
</dbReference>
<sequence>MSTQEQSAAGSTPEAETRSPDVVVVGAGTSGCYAAATIAQAGYEAVVLERKTEEEAGHIACGDALKGADAFPEAIPKSKLEPAFTNTGVDHGRFEIPQEDTVLEIPIPGELAVIDRWEYGRRIIEGAAEAGADFHYDTVVQNVTQEADDGRVTGVEAIRKGQPLTYEADLVIDAAGALSVLQDNVDFSNSTFDTNVNYSHFCSAYREVVHVEEPVEWSDALVFKPTERAAGYLWYFPRTETEINAGLGFQMTEEPMKLVDDLKRDLENRAEFDGAEVDDKLGAALPTRRPYDSAVHPGYMAVGDAAGHVNPTTGGGIAGAAYAGKYAAEQAIEGLETGDVSEKALWEYNQRVMDHFGARYAALDVYNILSTAVDVDDLMGLLAAMPGEKLAEALYEGSTSVGPKLAFESLLNSRGHWGTIWTLFQTKRCADDLLDLYEHYPEHPAALEHWQQRRDDVMDDVYEATGADPKY</sequence>
<dbReference type="PATRIC" id="fig|1227493.4.peg.2760"/>
<dbReference type="PANTHER" id="PTHR42685">
    <property type="entry name" value="GERANYLGERANYL DIPHOSPHATE REDUCTASE"/>
    <property type="match status" value="1"/>
</dbReference>
<evidence type="ECO:0000313" key="4">
    <source>
        <dbReference type="Proteomes" id="UP000011519"/>
    </source>
</evidence>
<dbReference type="Pfam" id="PF01494">
    <property type="entry name" value="FAD_binding_3"/>
    <property type="match status" value="1"/>
</dbReference>
<gene>
    <name evidence="3" type="ORF">C483_13740</name>
</gene>
<reference evidence="3 4" key="1">
    <citation type="journal article" date="2014" name="PLoS Genet.">
        <title>Phylogenetically driven sequencing of extremely halophilic archaea reveals strategies for static and dynamic osmo-response.</title>
        <authorList>
            <person name="Becker E.A."/>
            <person name="Seitzer P.M."/>
            <person name="Tritt A."/>
            <person name="Larsen D."/>
            <person name="Krusor M."/>
            <person name="Yao A.I."/>
            <person name="Wu D."/>
            <person name="Madern D."/>
            <person name="Eisen J.A."/>
            <person name="Darling A.E."/>
            <person name="Facciotti M.T."/>
        </authorList>
    </citation>
    <scope>NUCLEOTIDE SEQUENCE [LARGE SCALE GENOMIC DNA]</scope>
    <source>
        <strain evidence="3 4">JCM 10989</strain>
    </source>
</reference>
<feature type="compositionally biased region" description="Polar residues" evidence="1">
    <location>
        <begin position="1"/>
        <end position="10"/>
    </location>
</feature>
<dbReference type="InterPro" id="IPR050407">
    <property type="entry name" value="Geranylgeranyl_reductase"/>
</dbReference>
<organism evidence="3 4">
    <name type="scientific">Natrialba hulunbeirensis JCM 10989</name>
    <dbReference type="NCBI Taxonomy" id="1227493"/>
    <lineage>
        <taxon>Archaea</taxon>
        <taxon>Methanobacteriati</taxon>
        <taxon>Methanobacteriota</taxon>
        <taxon>Stenosarchaea group</taxon>
        <taxon>Halobacteria</taxon>
        <taxon>Halobacteriales</taxon>
        <taxon>Natrialbaceae</taxon>
        <taxon>Natrialba</taxon>
    </lineage>
</organism>
<accession>L9ZTZ8</accession>
<evidence type="ECO:0000313" key="3">
    <source>
        <dbReference type="EMBL" id="ELY89017.1"/>
    </source>
</evidence>
<name>L9ZTZ8_9EURY</name>